<keyword evidence="2" id="KW-1185">Reference proteome</keyword>
<evidence type="ECO:0000313" key="2">
    <source>
        <dbReference type="Proteomes" id="UP001564626"/>
    </source>
</evidence>
<dbReference type="Gene3D" id="2.160.20.80">
    <property type="entry name" value="E3 ubiquitin-protein ligase SopA"/>
    <property type="match status" value="1"/>
</dbReference>
<name>A0ABV4CBR7_9PSEU</name>
<comment type="caution">
    <text evidence="1">The sequence shown here is derived from an EMBL/GenBank/DDBJ whole genome shotgun (WGS) entry which is preliminary data.</text>
</comment>
<dbReference type="RefSeq" id="WP_345367906.1">
    <property type="nucleotide sequence ID" value="NZ_BAABII010000020.1"/>
</dbReference>
<dbReference type="PANTHER" id="PTHR14136:SF17">
    <property type="entry name" value="BTB_POZ DOMAIN-CONTAINING PROTEIN KCTD9"/>
    <property type="match status" value="1"/>
</dbReference>
<dbReference type="Proteomes" id="UP001564626">
    <property type="component" value="Unassembled WGS sequence"/>
</dbReference>
<protein>
    <submittedName>
        <fullName evidence="1">Pentapeptide repeat-containing protein</fullName>
    </submittedName>
</protein>
<dbReference type="Pfam" id="PF13599">
    <property type="entry name" value="Pentapeptide_4"/>
    <property type="match status" value="1"/>
</dbReference>
<dbReference type="EMBL" id="JBGEHV010000004">
    <property type="protein sequence ID" value="MEY8038503.1"/>
    <property type="molecule type" value="Genomic_DNA"/>
</dbReference>
<reference evidence="1 2" key="1">
    <citation type="submission" date="2024-08" db="EMBL/GenBank/DDBJ databases">
        <title>Genome mining of Saccharopolyspora cebuensis PGLac3 from Nigerian medicinal plant.</title>
        <authorList>
            <person name="Ezeobiora C.E."/>
            <person name="Igbokwe N.H."/>
            <person name="Amin D.H."/>
            <person name="Mendie U.E."/>
        </authorList>
    </citation>
    <scope>NUCLEOTIDE SEQUENCE [LARGE SCALE GENOMIC DNA]</scope>
    <source>
        <strain evidence="1 2">PGLac3</strain>
    </source>
</reference>
<accession>A0ABV4CBR7</accession>
<sequence>MSRARGSRRRPVGISGELGEALAAPVAGEHVDEVVLGAEHVPEPLVSGRDAGTVPDVVLSGSRWRRGRLTGLRWRRWRCRDVVFEGCDLSGVIVEDGALDRVEFRDCRMSGVVLAGAKLTDVLFSGCKLDLANLRMVEGRRVEFTDCALPEADFHEARLSGGRIEDSELGGADFTGGSLPGLRLHGSGLRGLVGAEALRGAVIGPDQVLDVATALFDAAGIAVTDRGQSAAT</sequence>
<evidence type="ECO:0000313" key="1">
    <source>
        <dbReference type="EMBL" id="MEY8038503.1"/>
    </source>
</evidence>
<organism evidence="1 2">
    <name type="scientific">Saccharopolyspora cebuensis</name>
    <dbReference type="NCBI Taxonomy" id="418759"/>
    <lineage>
        <taxon>Bacteria</taxon>
        <taxon>Bacillati</taxon>
        <taxon>Actinomycetota</taxon>
        <taxon>Actinomycetes</taxon>
        <taxon>Pseudonocardiales</taxon>
        <taxon>Pseudonocardiaceae</taxon>
        <taxon>Saccharopolyspora</taxon>
    </lineage>
</organism>
<dbReference type="InterPro" id="IPR051082">
    <property type="entry name" value="Pentapeptide-BTB/POZ_domain"/>
</dbReference>
<dbReference type="SUPFAM" id="SSF141571">
    <property type="entry name" value="Pentapeptide repeat-like"/>
    <property type="match status" value="1"/>
</dbReference>
<dbReference type="InterPro" id="IPR001646">
    <property type="entry name" value="5peptide_repeat"/>
</dbReference>
<gene>
    <name evidence="1" type="ORF">AB8O55_03775</name>
</gene>
<dbReference type="PANTHER" id="PTHR14136">
    <property type="entry name" value="BTB_POZ DOMAIN-CONTAINING PROTEIN KCTD9"/>
    <property type="match status" value="1"/>
</dbReference>
<proteinExistence type="predicted"/>